<proteinExistence type="predicted"/>
<comment type="caution">
    <text evidence="2">The sequence shown here is derived from an EMBL/GenBank/DDBJ whole genome shotgun (WGS) entry which is preliminary data.</text>
</comment>
<evidence type="ECO:0000313" key="2">
    <source>
        <dbReference type="EMBL" id="KAG8180809.1"/>
    </source>
</evidence>
<sequence>MRCHLDAQQCRQGVETWQKGGDSLQAAEDTADQLNVASKTTRGPIPCHENAPHTMTDRPPAWTVPTWQAGSIASCGERHTRCLPSAMEPSVKNVICQIRSRYVTVAVSIRGDWCQMHARLSDARLSDDARLAVAHVWDDGSHTREHACSVGLSTGTRLYHGQC</sequence>
<dbReference type="Proteomes" id="UP000827092">
    <property type="component" value="Unassembled WGS sequence"/>
</dbReference>
<feature type="region of interest" description="Disordered" evidence="1">
    <location>
        <begin position="40"/>
        <end position="59"/>
    </location>
</feature>
<dbReference type="EMBL" id="JAFNEN010000548">
    <property type="protein sequence ID" value="KAG8180809.1"/>
    <property type="molecule type" value="Genomic_DNA"/>
</dbReference>
<gene>
    <name evidence="2" type="ORF">JTE90_008594</name>
</gene>
<name>A0AAV6U9D2_9ARAC</name>
<keyword evidence="3" id="KW-1185">Reference proteome</keyword>
<dbReference type="AlphaFoldDB" id="A0AAV6U9D2"/>
<evidence type="ECO:0000313" key="3">
    <source>
        <dbReference type="Proteomes" id="UP000827092"/>
    </source>
</evidence>
<accession>A0AAV6U9D2</accession>
<organism evidence="2 3">
    <name type="scientific">Oedothorax gibbosus</name>
    <dbReference type="NCBI Taxonomy" id="931172"/>
    <lineage>
        <taxon>Eukaryota</taxon>
        <taxon>Metazoa</taxon>
        <taxon>Ecdysozoa</taxon>
        <taxon>Arthropoda</taxon>
        <taxon>Chelicerata</taxon>
        <taxon>Arachnida</taxon>
        <taxon>Araneae</taxon>
        <taxon>Araneomorphae</taxon>
        <taxon>Entelegynae</taxon>
        <taxon>Araneoidea</taxon>
        <taxon>Linyphiidae</taxon>
        <taxon>Erigoninae</taxon>
        <taxon>Oedothorax</taxon>
    </lineage>
</organism>
<protein>
    <submittedName>
        <fullName evidence="2">Uncharacterized protein</fullName>
    </submittedName>
</protein>
<evidence type="ECO:0000256" key="1">
    <source>
        <dbReference type="SAM" id="MobiDB-lite"/>
    </source>
</evidence>
<reference evidence="2 3" key="1">
    <citation type="journal article" date="2022" name="Nat. Ecol. Evol.">
        <title>A masculinizing supergene underlies an exaggerated male reproductive morph in a spider.</title>
        <authorList>
            <person name="Hendrickx F."/>
            <person name="De Corte Z."/>
            <person name="Sonet G."/>
            <person name="Van Belleghem S.M."/>
            <person name="Kostlbacher S."/>
            <person name="Vangestel C."/>
        </authorList>
    </citation>
    <scope>NUCLEOTIDE SEQUENCE [LARGE SCALE GENOMIC DNA]</scope>
    <source>
        <strain evidence="2">W744_W776</strain>
    </source>
</reference>